<dbReference type="Pfam" id="PF06985">
    <property type="entry name" value="HET"/>
    <property type="match status" value="1"/>
</dbReference>
<dbReference type="InterPro" id="IPR010730">
    <property type="entry name" value="HET"/>
</dbReference>
<feature type="region of interest" description="Disordered" evidence="1">
    <location>
        <begin position="250"/>
        <end position="269"/>
    </location>
</feature>
<comment type="caution">
    <text evidence="3">The sequence shown here is derived from an EMBL/GenBank/DDBJ whole genome shotgun (WGS) entry which is preliminary data.</text>
</comment>
<feature type="region of interest" description="Disordered" evidence="1">
    <location>
        <begin position="880"/>
        <end position="906"/>
    </location>
</feature>
<evidence type="ECO:0000313" key="3">
    <source>
        <dbReference type="EMBL" id="KAJ5546136.1"/>
    </source>
</evidence>
<keyword evidence="4" id="KW-1185">Reference proteome</keyword>
<reference evidence="3 4" key="1">
    <citation type="journal article" date="2023" name="IMA Fungus">
        <title>Comparative genomic study of the Penicillium genus elucidates a diverse pangenome and 15 lateral gene transfer events.</title>
        <authorList>
            <person name="Petersen C."/>
            <person name="Sorensen T."/>
            <person name="Nielsen M.R."/>
            <person name="Sondergaard T.E."/>
            <person name="Sorensen J.L."/>
            <person name="Fitzpatrick D.A."/>
            <person name="Frisvad J.C."/>
            <person name="Nielsen K.L."/>
        </authorList>
    </citation>
    <scope>NUCLEOTIDE SEQUENCE [LARGE SCALE GENOMIC DNA]</scope>
    <source>
        <strain evidence="3 4">IBT 35679</strain>
    </source>
</reference>
<dbReference type="Proteomes" id="UP001220324">
    <property type="component" value="Unassembled WGS sequence"/>
</dbReference>
<name>A0AAD6GHN7_9EURO</name>
<gene>
    <name evidence="3" type="ORF">N7494_003721</name>
</gene>
<evidence type="ECO:0000256" key="1">
    <source>
        <dbReference type="SAM" id="MobiDB-lite"/>
    </source>
</evidence>
<sequence>MSSISSLKATLSDSLVSNSALREAFDMASWATDRTTRFKDVVMDSEQKHRLRRILNHFLIPSIKPQFVDDEDETQEEIDRAPDSWLAKADGVLKMPYRMIDIETKNMVPTYSLGLQDQYCIVSHSWKGSEIGYGYFDQAKKFDPTKDTESNDGSKKPSNDLDRVISKCKADICDLEKKIKKVLPTVTPRADGKRPDDIETLLKWYTEANTATFDFGRAQKTHHDAAAGVSSAERETEYYNTLWGTLNALTNSKPSTDQPNSAQRDDPGVQEVRSAIASLNVEAKNRRTEAEEKLANASNKQTEYNPTIEFFEKNRELCYGIEQLLVLLQHMRSSRKIENSITVAKELFDAHFLRGGKRYVWLDTCCINKADGGELTESLALMGDWYENADFCLVHVDTARDENTWIEEWKHWEDPRHPAVPVNMGSFEQIGSAGNSPEERRQFQIEWATRGWTLQELVLSKVTYYVNSHWQKLVRPVEVIGPFYFLQPFLAQFFRHPFVNKHKEISKEQMEELKRILSQASPTDDKSKPILEDGMSSAKTISVMLQALGFYAPNGIKAKTADAQIGKAVLDAADRLPDILSKLIPDISDAHCLSSLTNNQINQNDRIAVFIHLLRELATETDKEILEDRKAIAAFSKIGNLTNWINGHDFMDSSASSSLVTAAERVTTVATDQAYSLMGILGVRFPAFPAEGLPKALARLLDEVVISYNDVSVFNWFGKHQGSPLQGRSMYPASITAFVDPATNMNVTSRTYANQRILKSFRAQRVRQSETASNVNMLLAEMLGLTKKLPKECSVFVNLGFLAAKIKMTSFDNLEACLGDLVKVVEQLRDFTPQDESSDVASPIGFARVNSLAESVRSAKFEVPKFEVPKFEVPKMSFGRKKAAPQVTEEKTPIEPPTPTSTVQTASAPVDQYESLNNCITHAIAVLKGVEAPTTDSSVTLPLAEKPSSPDSTGEQNIETQNMNTYEKRMVCPNPITVSSGGIRGIFDIQRVIVTMLEPKKLRSRVRNAVSGQKIDGWCTVSTGLSMALVSFSCERDALQTQLDLSEVINKHIDPDETPSDGDNQTPKPNDDQNQGFRSQLRMEKTREKIRVARMVSFVQKPNLETIAGEWVLARFSGAPGARWFLCVLELGAGNDFYGRRIPTDAFSFEDAAPEQGLTEYWHQFTTEKKARTCDTLDMYLNRQKLWKNAGKNLDEMQNMQHMQQMQESQAQSENDHLDFDTAMDIIQNLSLDTLEKTINLGKMTGYGVGGLGAELWAMHLESRIEKCALKRVPVALRTPVRDLDHSRKLLPAMFHAGREMHMF</sequence>
<feature type="domain" description="Heterokaryon incompatibility" evidence="2">
    <location>
        <begin position="334"/>
        <end position="456"/>
    </location>
</feature>
<evidence type="ECO:0000259" key="2">
    <source>
        <dbReference type="Pfam" id="PF06985"/>
    </source>
</evidence>
<dbReference type="EMBL" id="JAQIZZ010000003">
    <property type="protein sequence ID" value="KAJ5546136.1"/>
    <property type="molecule type" value="Genomic_DNA"/>
</dbReference>
<dbReference type="PANTHER" id="PTHR10622:SF10">
    <property type="entry name" value="HET DOMAIN-CONTAINING PROTEIN"/>
    <property type="match status" value="1"/>
</dbReference>
<dbReference type="PANTHER" id="PTHR10622">
    <property type="entry name" value="HET DOMAIN-CONTAINING PROTEIN"/>
    <property type="match status" value="1"/>
</dbReference>
<feature type="compositionally biased region" description="Polar residues" evidence="1">
    <location>
        <begin position="250"/>
        <end position="262"/>
    </location>
</feature>
<protein>
    <recommendedName>
        <fullName evidence="2">Heterokaryon incompatibility domain-containing protein</fullName>
    </recommendedName>
</protein>
<accession>A0AAD6GHN7</accession>
<proteinExistence type="predicted"/>
<feature type="compositionally biased region" description="Polar residues" evidence="1">
    <location>
        <begin position="1061"/>
        <end position="1078"/>
    </location>
</feature>
<evidence type="ECO:0000313" key="4">
    <source>
        <dbReference type="Proteomes" id="UP001220324"/>
    </source>
</evidence>
<organism evidence="3 4">
    <name type="scientific">Penicillium frequentans</name>
    <dbReference type="NCBI Taxonomy" id="3151616"/>
    <lineage>
        <taxon>Eukaryota</taxon>
        <taxon>Fungi</taxon>
        <taxon>Dikarya</taxon>
        <taxon>Ascomycota</taxon>
        <taxon>Pezizomycotina</taxon>
        <taxon>Eurotiomycetes</taxon>
        <taxon>Eurotiomycetidae</taxon>
        <taxon>Eurotiales</taxon>
        <taxon>Aspergillaceae</taxon>
        <taxon>Penicillium</taxon>
    </lineage>
</organism>
<feature type="region of interest" description="Disordered" evidence="1">
    <location>
        <begin position="1052"/>
        <end position="1080"/>
    </location>
</feature>